<dbReference type="Ensembl" id="ENSCCRT00020060120.1">
    <property type="protein sequence ID" value="ENSCCRP00020054798.1"/>
    <property type="gene ID" value="ENSCCRG00020025237.1"/>
</dbReference>
<dbReference type="GO" id="GO:0003676">
    <property type="term" value="F:nucleic acid binding"/>
    <property type="evidence" value="ECO:0007669"/>
    <property type="project" value="InterPro"/>
</dbReference>
<feature type="region of interest" description="Disordered" evidence="1">
    <location>
        <begin position="275"/>
        <end position="297"/>
    </location>
</feature>
<evidence type="ECO:0000256" key="1">
    <source>
        <dbReference type="SAM" id="MobiDB-lite"/>
    </source>
</evidence>
<dbReference type="InterPro" id="IPR036397">
    <property type="entry name" value="RNaseH_sf"/>
</dbReference>
<evidence type="ECO:0000313" key="3">
    <source>
        <dbReference type="Ensembl" id="ENSCCRP00020054798.1"/>
    </source>
</evidence>
<dbReference type="InterPro" id="IPR050951">
    <property type="entry name" value="Retrovirus_Pol_polyprotein"/>
</dbReference>
<feature type="region of interest" description="Disordered" evidence="1">
    <location>
        <begin position="379"/>
        <end position="433"/>
    </location>
</feature>
<dbReference type="InterPro" id="IPR001584">
    <property type="entry name" value="Integrase_cat-core"/>
</dbReference>
<reference evidence="3" key="1">
    <citation type="submission" date="2025-08" db="UniProtKB">
        <authorList>
            <consortium name="Ensembl"/>
        </authorList>
    </citation>
    <scope>IDENTIFICATION</scope>
</reference>
<accession>A0A8C2FDU2</accession>
<feature type="domain" description="Integrase catalytic" evidence="2">
    <location>
        <begin position="14"/>
        <end position="172"/>
    </location>
</feature>
<proteinExistence type="predicted"/>
<name>A0A8C2FDU2_CYPCA</name>
<evidence type="ECO:0000313" key="4">
    <source>
        <dbReference type="Proteomes" id="UP000694701"/>
    </source>
</evidence>
<evidence type="ECO:0000259" key="2">
    <source>
        <dbReference type="PROSITE" id="PS50994"/>
    </source>
</evidence>
<dbReference type="Gene3D" id="3.30.420.10">
    <property type="entry name" value="Ribonuclease H-like superfamily/Ribonuclease H"/>
    <property type="match status" value="1"/>
</dbReference>
<organism evidence="3 4">
    <name type="scientific">Cyprinus carpio</name>
    <name type="common">Common carp</name>
    <dbReference type="NCBI Taxonomy" id="7962"/>
    <lineage>
        <taxon>Eukaryota</taxon>
        <taxon>Metazoa</taxon>
        <taxon>Chordata</taxon>
        <taxon>Craniata</taxon>
        <taxon>Vertebrata</taxon>
        <taxon>Euteleostomi</taxon>
        <taxon>Actinopterygii</taxon>
        <taxon>Neopterygii</taxon>
        <taxon>Teleostei</taxon>
        <taxon>Ostariophysi</taxon>
        <taxon>Cypriniformes</taxon>
        <taxon>Cyprinidae</taxon>
        <taxon>Cyprininae</taxon>
        <taxon>Cyprinus</taxon>
    </lineage>
</organism>
<sequence>MPQPKIQAPWTPFLASHPLEVVAMDFTTLEPASDGQENVLVVTDVFTKFSQAFPTRNQKADTTAKILLKEWFLKYGVPQRLHSDQGRNFESAVIAELCKLYGVRKSRTTPHHPQGNAQCERFNRTLHDLLRSLPPDKKRKWLEYLPELVYAYNVTPHSSTGYSPYYMLFGMQPHLPVDALLGQEPVLEKEPAWLSVHKERLRDAHNRARAYAERKAADRVTKRESGVYCPQVEVGQQVYLRYCPPGRNKIQDAWAPTAYKVVEVHGTTYTVEPVGGGPAKRVHRSDIRPCPRPIPMPRRKVRPVEDVPTSVLVEEIPLLDAECVLVEETRWTEEDPLYPVPEESQQQGVESENCAGLEEAQGRFNDTLVNNEASAVEELSLHDTERTDSPLDVVSARPVPVPRNPREKSAAPHPMPRRTQRSTAGVHGNPNRLPKSACNAVSFSPDVLSQVLAGMVLYTSGKLQTVMDD</sequence>
<feature type="compositionally biased region" description="Basic and acidic residues" evidence="1">
    <location>
        <begin position="379"/>
        <end position="389"/>
    </location>
</feature>
<protein>
    <recommendedName>
        <fullName evidence="2">Integrase catalytic domain-containing protein</fullName>
    </recommendedName>
</protein>
<dbReference type="PANTHER" id="PTHR37984:SF15">
    <property type="entry name" value="INTEGRASE CATALYTIC DOMAIN-CONTAINING PROTEIN"/>
    <property type="match status" value="1"/>
</dbReference>
<dbReference type="SUPFAM" id="SSF53098">
    <property type="entry name" value="Ribonuclease H-like"/>
    <property type="match status" value="1"/>
</dbReference>
<dbReference type="PANTHER" id="PTHR37984">
    <property type="entry name" value="PROTEIN CBG26694"/>
    <property type="match status" value="1"/>
</dbReference>
<dbReference type="InterPro" id="IPR012337">
    <property type="entry name" value="RNaseH-like_sf"/>
</dbReference>
<dbReference type="Pfam" id="PF00665">
    <property type="entry name" value="rve"/>
    <property type="match status" value="1"/>
</dbReference>
<dbReference type="Proteomes" id="UP000694701">
    <property type="component" value="Unplaced"/>
</dbReference>
<dbReference type="FunFam" id="3.30.420.10:FF:000032">
    <property type="entry name" value="Retrovirus-related Pol polyprotein from transposon 297-like Protein"/>
    <property type="match status" value="1"/>
</dbReference>
<dbReference type="PROSITE" id="PS50994">
    <property type="entry name" value="INTEGRASE"/>
    <property type="match status" value="1"/>
</dbReference>
<dbReference type="AlphaFoldDB" id="A0A8C2FDU2"/>
<dbReference type="GO" id="GO:0015074">
    <property type="term" value="P:DNA integration"/>
    <property type="evidence" value="ECO:0007669"/>
    <property type="project" value="InterPro"/>
</dbReference>